<reference evidence="1" key="1">
    <citation type="submission" date="2020-08" db="EMBL/GenBank/DDBJ databases">
        <title>Multicomponent nature underlies the extraordinary mechanical properties of spider dragline silk.</title>
        <authorList>
            <person name="Kono N."/>
            <person name="Nakamura H."/>
            <person name="Mori M."/>
            <person name="Yoshida Y."/>
            <person name="Ohtoshi R."/>
            <person name="Malay A.D."/>
            <person name="Moran D.A.P."/>
            <person name="Tomita M."/>
            <person name="Numata K."/>
            <person name="Arakawa K."/>
        </authorList>
    </citation>
    <scope>NUCLEOTIDE SEQUENCE</scope>
</reference>
<sequence>MLPLFLNLLMNFDNFHIFCMQKTDHSMGFPIGDIFNCVRHFKCARTNENTHECFRAGSVNNQQVLVLGTPAWNGDCSTTAAIIKNYDYFRNTPSIGIQVAVENNQP</sequence>
<dbReference type="EMBL" id="BMAW01004643">
    <property type="protein sequence ID" value="GFS90219.1"/>
    <property type="molecule type" value="Genomic_DNA"/>
</dbReference>
<comment type="caution">
    <text evidence="1">The sequence shown here is derived from an EMBL/GenBank/DDBJ whole genome shotgun (WGS) entry which is preliminary data.</text>
</comment>
<dbReference type="Proteomes" id="UP000887013">
    <property type="component" value="Unassembled WGS sequence"/>
</dbReference>
<keyword evidence="2" id="KW-1185">Reference proteome</keyword>
<proteinExistence type="predicted"/>
<gene>
    <name evidence="1" type="ORF">NPIL_288031</name>
</gene>
<accession>A0A8X6N2H6</accession>
<evidence type="ECO:0000313" key="1">
    <source>
        <dbReference type="EMBL" id="GFS90219.1"/>
    </source>
</evidence>
<name>A0A8X6N2H6_NEPPI</name>
<dbReference type="AlphaFoldDB" id="A0A8X6N2H6"/>
<organism evidence="1 2">
    <name type="scientific">Nephila pilipes</name>
    <name type="common">Giant wood spider</name>
    <name type="synonym">Nephila maculata</name>
    <dbReference type="NCBI Taxonomy" id="299642"/>
    <lineage>
        <taxon>Eukaryota</taxon>
        <taxon>Metazoa</taxon>
        <taxon>Ecdysozoa</taxon>
        <taxon>Arthropoda</taxon>
        <taxon>Chelicerata</taxon>
        <taxon>Arachnida</taxon>
        <taxon>Araneae</taxon>
        <taxon>Araneomorphae</taxon>
        <taxon>Entelegynae</taxon>
        <taxon>Araneoidea</taxon>
        <taxon>Nephilidae</taxon>
        <taxon>Nephila</taxon>
    </lineage>
</organism>
<protein>
    <submittedName>
        <fullName evidence="1">Uncharacterized protein</fullName>
    </submittedName>
</protein>
<evidence type="ECO:0000313" key="2">
    <source>
        <dbReference type="Proteomes" id="UP000887013"/>
    </source>
</evidence>